<evidence type="ECO:0000256" key="13">
    <source>
        <dbReference type="SAM" id="MobiDB-lite"/>
    </source>
</evidence>
<evidence type="ECO:0000256" key="4">
    <source>
        <dbReference type="ARBA" id="ARBA00023015"/>
    </source>
</evidence>
<comment type="subcellular location">
    <subcellularLocation>
        <location evidence="1 10 11">Nucleus</location>
    </subcellularLocation>
</comment>
<dbReference type="InterPro" id="IPR009057">
    <property type="entry name" value="Homeodomain-like_sf"/>
</dbReference>
<feature type="region of interest" description="Disordered" evidence="13">
    <location>
        <begin position="644"/>
        <end position="670"/>
    </location>
</feature>
<dbReference type="WBParaSite" id="MCU_004593-RC">
    <property type="protein sequence ID" value="MCU_004593-RC"/>
    <property type="gene ID" value="MCU_004593"/>
</dbReference>
<evidence type="ECO:0000256" key="6">
    <source>
        <dbReference type="ARBA" id="ARBA00023125"/>
    </source>
</evidence>
<evidence type="ECO:0000256" key="10">
    <source>
        <dbReference type="PROSITE-ProRule" id="PRU00108"/>
    </source>
</evidence>
<keyword evidence="6 10" id="KW-0238">DNA-binding</keyword>
<dbReference type="Pfam" id="PF02376">
    <property type="entry name" value="CUT"/>
    <property type="match status" value="2"/>
</dbReference>
<feature type="domain" description="CUT" evidence="15">
    <location>
        <begin position="560"/>
        <end position="648"/>
    </location>
</feature>
<evidence type="ECO:0000256" key="5">
    <source>
        <dbReference type="ARBA" id="ARBA00023054"/>
    </source>
</evidence>
<feature type="region of interest" description="Disordered" evidence="13">
    <location>
        <begin position="744"/>
        <end position="802"/>
    </location>
</feature>
<dbReference type="GO" id="GO:0000977">
    <property type="term" value="F:RNA polymerase II transcription regulatory region sequence-specific DNA binding"/>
    <property type="evidence" value="ECO:0007669"/>
    <property type="project" value="TreeGrafter"/>
</dbReference>
<dbReference type="AlphaFoldDB" id="A0A5K3F0M4"/>
<evidence type="ECO:0000256" key="11">
    <source>
        <dbReference type="RuleBase" id="RU000682"/>
    </source>
</evidence>
<feature type="compositionally biased region" description="Basic and acidic residues" evidence="13">
    <location>
        <begin position="499"/>
        <end position="515"/>
    </location>
</feature>
<protein>
    <recommendedName>
        <fullName evidence="12">DNA-binding protein SATB</fullName>
    </recommendedName>
    <alternativeName>
        <fullName evidence="12">Special AT-rich sequence-binding protein</fullName>
    </alternativeName>
</protein>
<name>A0A5K3F0M4_MESCO</name>
<evidence type="ECO:0000256" key="7">
    <source>
        <dbReference type="ARBA" id="ARBA00023155"/>
    </source>
</evidence>
<feature type="region of interest" description="Disordered" evidence="13">
    <location>
        <begin position="485"/>
        <end position="555"/>
    </location>
</feature>
<keyword evidence="4 12" id="KW-0805">Transcription regulation</keyword>
<evidence type="ECO:0000256" key="3">
    <source>
        <dbReference type="ARBA" id="ARBA00022737"/>
    </source>
</evidence>
<feature type="domain" description="Homeobox" evidence="14">
    <location>
        <begin position="675"/>
        <end position="720"/>
    </location>
</feature>
<evidence type="ECO:0000313" key="16">
    <source>
        <dbReference type="WBParaSite" id="MCU_004593-RC"/>
    </source>
</evidence>
<feature type="region of interest" description="Disordered" evidence="13">
    <location>
        <begin position="237"/>
        <end position="273"/>
    </location>
</feature>
<evidence type="ECO:0000259" key="15">
    <source>
        <dbReference type="PROSITE" id="PS51042"/>
    </source>
</evidence>
<dbReference type="GO" id="GO:0005634">
    <property type="term" value="C:nucleus"/>
    <property type="evidence" value="ECO:0007669"/>
    <property type="project" value="UniProtKB-SubCell"/>
</dbReference>
<feature type="compositionally biased region" description="Low complexity" evidence="13">
    <location>
        <begin position="516"/>
        <end position="530"/>
    </location>
</feature>
<dbReference type="SMART" id="SM01109">
    <property type="entry name" value="CUT"/>
    <property type="match status" value="2"/>
</dbReference>
<dbReference type="PROSITE" id="PS51042">
    <property type="entry name" value="CUT"/>
    <property type="match status" value="2"/>
</dbReference>
<dbReference type="SUPFAM" id="SSF47413">
    <property type="entry name" value="lambda repressor-like DNA-binding domains"/>
    <property type="match status" value="2"/>
</dbReference>
<dbReference type="InterPro" id="IPR003350">
    <property type="entry name" value="CUT_dom"/>
</dbReference>
<dbReference type="Gene3D" id="1.10.10.60">
    <property type="entry name" value="Homeodomain-like"/>
    <property type="match status" value="1"/>
</dbReference>
<evidence type="ECO:0000256" key="2">
    <source>
        <dbReference type="ARBA" id="ARBA00008190"/>
    </source>
</evidence>
<keyword evidence="3" id="KW-0677">Repeat</keyword>
<dbReference type="CDD" id="cd00086">
    <property type="entry name" value="homeodomain"/>
    <property type="match status" value="1"/>
</dbReference>
<dbReference type="PROSITE" id="PS50071">
    <property type="entry name" value="HOMEOBOX_2"/>
    <property type="match status" value="1"/>
</dbReference>
<feature type="DNA-binding region" description="Homeobox" evidence="10">
    <location>
        <begin position="677"/>
        <end position="721"/>
    </location>
</feature>
<evidence type="ECO:0000259" key="14">
    <source>
        <dbReference type="PROSITE" id="PS50071"/>
    </source>
</evidence>
<keyword evidence="5" id="KW-0175">Coiled coil</keyword>
<feature type="compositionally biased region" description="Polar residues" evidence="13">
    <location>
        <begin position="531"/>
        <end position="555"/>
    </location>
</feature>
<accession>A0A5K3F0M4</accession>
<feature type="compositionally biased region" description="Polar residues" evidence="13">
    <location>
        <begin position="485"/>
        <end position="498"/>
    </location>
</feature>
<feature type="domain" description="CUT" evidence="15">
    <location>
        <begin position="399"/>
        <end position="486"/>
    </location>
</feature>
<dbReference type="GO" id="GO:0000981">
    <property type="term" value="F:DNA-binding transcription factor activity, RNA polymerase II-specific"/>
    <property type="evidence" value="ECO:0007669"/>
    <property type="project" value="TreeGrafter"/>
</dbReference>
<dbReference type="InterPro" id="IPR010982">
    <property type="entry name" value="Lambda_DNA-bd_dom_sf"/>
</dbReference>
<dbReference type="SMART" id="SM00389">
    <property type="entry name" value="HOX"/>
    <property type="match status" value="1"/>
</dbReference>
<feature type="compositionally biased region" description="Basic and acidic residues" evidence="13">
    <location>
        <begin position="646"/>
        <end position="660"/>
    </location>
</feature>
<dbReference type="PANTHER" id="PTHR14043">
    <property type="entry name" value="CCAAT DISPLACEMENT PROTEIN-RELATED"/>
    <property type="match status" value="1"/>
</dbReference>
<evidence type="ECO:0000256" key="8">
    <source>
        <dbReference type="ARBA" id="ARBA00023163"/>
    </source>
</evidence>
<keyword evidence="7 10" id="KW-0371">Homeobox</keyword>
<comment type="similarity">
    <text evidence="2 12">Belongs to the CUT homeobox family.</text>
</comment>
<keyword evidence="9 10" id="KW-0539">Nucleus</keyword>
<evidence type="ECO:0000256" key="1">
    <source>
        <dbReference type="ARBA" id="ARBA00004123"/>
    </source>
</evidence>
<evidence type="ECO:0000256" key="9">
    <source>
        <dbReference type="ARBA" id="ARBA00023242"/>
    </source>
</evidence>
<sequence>MKSETSTNSKLASEESVSPVKCVQHQASTVCCDASGVSMTKDIVINASAPLPVGLVPTGQLITLQLNNVSSKSLEKLSAGPVFTSSSRSHNVPVPILAKPANPNASRQRLCTSGQETTVCSNLNPNRLRHRSSQTEMSTLSPNAFSDVLKKLSFTLDEMKVKLTSVQSKVTSLEARFASVYGDQSFVPNSDPCKVRNGVKPSAKLPPRRSQVLNSSRFWASKRLACRLVAEKLHQEEARKQHASSSHSVAVRRSRRFASSGAAATTEKLASAPAESERLAPVTKAKIAKLLMDARLEMAAEEKERLEVHTSGALDEPNPPQACNEQQKVGRASIGRNEPAPLPPILPLLNPNPGAPEACEPPPSVLPVADDSTSAVRMPATSSPKPSSPCLLPQLPPIPAKYRRPMLLDTSEIARQTKDMLLKCAISQRSFGQNVLGLSQGSVSDLLTRPKPWSMLTNKGREPFIRMKLFLENPRSLNGFEYNITSGKDGASSTATTKQSEKLSEASPKSPRDLSSDVSSPSRSVGSTPSATDVASTSTTPALTAQESGSRSTISICSPEGQRLLKDGFDVMKTVADAKVLLNTTSMTQRALGNTVLGLSQASVSDLLCKCRPWDQISGNKPRESYVRLKLWVDSVRLTSGVGDGDGTKCTERSAKRQRTDSGSSATVDTETRHLNEQQLDVLVNFFDQCPQPDTSDLSELAKQIGCPLGDVVDWFEKRRLGRLSNPTSCVKQVNSQIATDRNGFPAASLHQSPTPTAAPPHSRRKRTVPTRILPPPSASTSEASRGIATLPPPSSSSSSSS</sequence>
<dbReference type="Pfam" id="PF00046">
    <property type="entry name" value="Homeodomain"/>
    <property type="match status" value="1"/>
</dbReference>
<keyword evidence="8 12" id="KW-0804">Transcription</keyword>
<evidence type="ECO:0000256" key="12">
    <source>
        <dbReference type="RuleBase" id="RU361129"/>
    </source>
</evidence>
<organism evidence="16">
    <name type="scientific">Mesocestoides corti</name>
    <name type="common">Flatworm</name>
    <dbReference type="NCBI Taxonomy" id="53468"/>
    <lineage>
        <taxon>Eukaryota</taxon>
        <taxon>Metazoa</taxon>
        <taxon>Spiralia</taxon>
        <taxon>Lophotrochozoa</taxon>
        <taxon>Platyhelminthes</taxon>
        <taxon>Cestoda</taxon>
        <taxon>Eucestoda</taxon>
        <taxon>Cyclophyllidea</taxon>
        <taxon>Mesocestoididae</taxon>
        <taxon>Mesocestoides</taxon>
    </lineage>
</organism>
<proteinExistence type="inferred from homology"/>
<dbReference type="Gene3D" id="1.10.260.40">
    <property type="entry name" value="lambda repressor-like DNA-binding domains"/>
    <property type="match status" value="2"/>
</dbReference>
<dbReference type="SUPFAM" id="SSF46689">
    <property type="entry name" value="Homeodomain-like"/>
    <property type="match status" value="1"/>
</dbReference>
<reference evidence="16" key="1">
    <citation type="submission" date="2019-11" db="UniProtKB">
        <authorList>
            <consortium name="WormBaseParasite"/>
        </authorList>
    </citation>
    <scope>IDENTIFICATION</scope>
</reference>
<dbReference type="PANTHER" id="PTHR14043:SF2">
    <property type="entry name" value="HOMEOBOX PROTEIN CUT"/>
    <property type="match status" value="1"/>
</dbReference>
<dbReference type="InterPro" id="IPR001356">
    <property type="entry name" value="HD"/>
</dbReference>